<dbReference type="PANTHER" id="PTHR32282:SF33">
    <property type="entry name" value="PEPTIDOGLYCAN GLYCOSYLTRANSFERASE"/>
    <property type="match status" value="1"/>
</dbReference>
<dbReference type="AlphaFoldDB" id="A0A852WRU3"/>
<evidence type="ECO:0000256" key="4">
    <source>
        <dbReference type="ARBA" id="ARBA00022679"/>
    </source>
</evidence>
<dbReference type="Pfam" id="PF00905">
    <property type="entry name" value="Transpeptidase"/>
    <property type="match status" value="1"/>
</dbReference>
<dbReference type="Proteomes" id="UP000549066">
    <property type="component" value="Unassembled WGS sequence"/>
</dbReference>
<dbReference type="InterPro" id="IPR036950">
    <property type="entry name" value="PBP_transglycosylase"/>
</dbReference>
<dbReference type="Gene3D" id="3.40.710.10">
    <property type="entry name" value="DD-peptidase/beta-lactamase superfamily"/>
    <property type="match status" value="1"/>
</dbReference>
<evidence type="ECO:0000256" key="6">
    <source>
        <dbReference type="ARBA" id="ARBA00023268"/>
    </source>
</evidence>
<feature type="region of interest" description="Disordered" evidence="9">
    <location>
        <begin position="818"/>
        <end position="847"/>
    </location>
</feature>
<evidence type="ECO:0000256" key="8">
    <source>
        <dbReference type="ARBA" id="ARBA00049902"/>
    </source>
</evidence>
<protein>
    <submittedName>
        <fullName evidence="11">Membrane peptidoglycan carboxypeptidase</fullName>
    </submittedName>
</protein>
<dbReference type="Pfam" id="PF00912">
    <property type="entry name" value="Transgly"/>
    <property type="match status" value="1"/>
</dbReference>
<feature type="region of interest" description="Disordered" evidence="9">
    <location>
        <begin position="467"/>
        <end position="490"/>
    </location>
</feature>
<keyword evidence="5" id="KW-0378">Hydrolase</keyword>
<accession>A0A852WRU3</accession>
<keyword evidence="4" id="KW-0808">Transferase</keyword>
<gene>
    <name evidence="11" type="ORF">BJY17_001403</name>
</gene>
<dbReference type="InterPro" id="IPR012338">
    <property type="entry name" value="Beta-lactam/transpept-like"/>
</dbReference>
<feature type="domain" description="PASTA" evidence="10">
    <location>
        <begin position="789"/>
        <end position="855"/>
    </location>
</feature>
<keyword evidence="12" id="KW-1185">Reference proteome</keyword>
<evidence type="ECO:0000256" key="2">
    <source>
        <dbReference type="ARBA" id="ARBA00022670"/>
    </source>
</evidence>
<dbReference type="GO" id="GO:0009002">
    <property type="term" value="F:serine-type D-Ala-D-Ala carboxypeptidase activity"/>
    <property type="evidence" value="ECO:0007669"/>
    <property type="project" value="UniProtKB-EC"/>
</dbReference>
<dbReference type="SUPFAM" id="SSF53955">
    <property type="entry name" value="Lysozyme-like"/>
    <property type="match status" value="1"/>
</dbReference>
<dbReference type="InterPro" id="IPR023346">
    <property type="entry name" value="Lysozyme-like_dom_sf"/>
</dbReference>
<comment type="catalytic activity">
    <reaction evidence="7">
        <text>Preferential cleavage: (Ac)2-L-Lys-D-Ala-|-D-Ala. Also transpeptidation of peptidyl-alanyl moieties that are N-acyl substituents of D-alanine.</text>
        <dbReference type="EC" id="3.4.16.4"/>
    </reaction>
</comment>
<proteinExistence type="predicted"/>
<dbReference type="Pfam" id="PF03793">
    <property type="entry name" value="PASTA"/>
    <property type="match status" value="2"/>
</dbReference>
<evidence type="ECO:0000313" key="12">
    <source>
        <dbReference type="Proteomes" id="UP000549066"/>
    </source>
</evidence>
<keyword evidence="2" id="KW-0645">Protease</keyword>
<feature type="domain" description="PASTA" evidence="10">
    <location>
        <begin position="724"/>
        <end position="788"/>
    </location>
</feature>
<dbReference type="GO" id="GO:0008658">
    <property type="term" value="F:penicillin binding"/>
    <property type="evidence" value="ECO:0007669"/>
    <property type="project" value="InterPro"/>
</dbReference>
<evidence type="ECO:0000313" key="11">
    <source>
        <dbReference type="EMBL" id="NYG20656.1"/>
    </source>
</evidence>
<name>A0A852WRU3_9MICO</name>
<keyword evidence="1 11" id="KW-0121">Carboxypeptidase</keyword>
<dbReference type="GO" id="GO:0008955">
    <property type="term" value="F:peptidoglycan glycosyltransferase activity"/>
    <property type="evidence" value="ECO:0007669"/>
    <property type="project" value="UniProtKB-EC"/>
</dbReference>
<evidence type="ECO:0000259" key="10">
    <source>
        <dbReference type="PROSITE" id="PS51178"/>
    </source>
</evidence>
<feature type="compositionally biased region" description="Polar residues" evidence="9">
    <location>
        <begin position="759"/>
        <end position="774"/>
    </location>
</feature>
<evidence type="ECO:0000256" key="9">
    <source>
        <dbReference type="SAM" id="MobiDB-lite"/>
    </source>
</evidence>
<dbReference type="SUPFAM" id="SSF56601">
    <property type="entry name" value="beta-lactamase/transpeptidase-like"/>
    <property type="match status" value="1"/>
</dbReference>
<reference evidence="11 12" key="1">
    <citation type="submission" date="2020-07" db="EMBL/GenBank/DDBJ databases">
        <title>Sequencing the genomes of 1000 actinobacteria strains.</title>
        <authorList>
            <person name="Klenk H.-P."/>
        </authorList>
    </citation>
    <scope>NUCLEOTIDE SEQUENCE [LARGE SCALE GENOMIC DNA]</scope>
    <source>
        <strain evidence="11 12">DSM 8598</strain>
    </source>
</reference>
<dbReference type="GO" id="GO:0006508">
    <property type="term" value="P:proteolysis"/>
    <property type="evidence" value="ECO:0007669"/>
    <property type="project" value="UniProtKB-KW"/>
</dbReference>
<comment type="catalytic activity">
    <reaction evidence="8">
        <text>[GlcNAc-(1-&gt;4)-Mur2Ac(oyl-L-Ala-gamma-D-Glu-L-Lys-D-Ala-D-Ala)](n)-di-trans,octa-cis-undecaprenyl diphosphate + beta-D-GlcNAc-(1-&gt;4)-Mur2Ac(oyl-L-Ala-gamma-D-Glu-L-Lys-D-Ala-D-Ala)-di-trans,octa-cis-undecaprenyl diphosphate = [GlcNAc-(1-&gt;4)-Mur2Ac(oyl-L-Ala-gamma-D-Glu-L-Lys-D-Ala-D-Ala)](n+1)-di-trans,octa-cis-undecaprenyl diphosphate + di-trans,octa-cis-undecaprenyl diphosphate + H(+)</text>
        <dbReference type="Rhea" id="RHEA:23708"/>
        <dbReference type="Rhea" id="RHEA-COMP:9602"/>
        <dbReference type="Rhea" id="RHEA-COMP:9603"/>
        <dbReference type="ChEBI" id="CHEBI:15378"/>
        <dbReference type="ChEBI" id="CHEBI:58405"/>
        <dbReference type="ChEBI" id="CHEBI:60033"/>
        <dbReference type="ChEBI" id="CHEBI:78435"/>
        <dbReference type="EC" id="2.4.99.28"/>
    </reaction>
</comment>
<feature type="region of interest" description="Disordered" evidence="9">
    <location>
        <begin position="757"/>
        <end position="778"/>
    </location>
</feature>
<dbReference type="Gene3D" id="1.10.3810.10">
    <property type="entry name" value="Biosynthetic peptidoglycan transglycosylase-like"/>
    <property type="match status" value="1"/>
</dbReference>
<dbReference type="EMBL" id="JACCFI010000001">
    <property type="protein sequence ID" value="NYG20656.1"/>
    <property type="molecule type" value="Genomic_DNA"/>
</dbReference>
<sequence length="871" mass="91827">MSDVGAGILGFVGMSALAGVLVTAAVTPALAVTGMAANNSITMFENLPGYLQIEELAQKSTIYAVKPDKSPVPLANFYDDNREEVAFDYISQFLKDAAIAGEDPRFYDHGGIDIAGTVRGALSTALDKGTQGGSSITQQYVKNVLVANDMAKATTDEERAEAWEKHTRTSIDRKLKEMRYAIAVEKEYPKDEILRGYLNIAGFGGQIYGVQTAASYYFGTNAKDLSLAQAASLIAIVNSPEEFRLDYPEDELNGAATVVDGEPVPYARNKERRDYILGKMLSEKKVTQEQYDAAVAEPVAPKITEPSSGCQAAGIYAYFCDYVTWEIKNKLDDPKTEDVNEGARMLERGGLDIYTTIDVDLQTTADSAVHENVPASAEGINVGGSAVSVEVGTGRILAMAQNTTYNVDPDVTGDQYDAVNYNAPIDYGSSHGFQPGSTFKIFTLGQWLNEGHSVNESVDAKKRSNWGTFQDSCDGPKEAGDWDPRNDEGNSGGFQSALYNTVTSQNTGFVAMAKQLDLCGIKNTATGLMSAGRADGKPLGEGLDENGDRIPFGPSAVLGTEEIAPISMATAFAAVAGGGKSCTPIAIDSITDANGEPIEVPKSTCTQAVTADVAAGMNYALQRVMTEGTGRSSRWQMDTSDTPMIGKTGTTDDAWATWMSGASSRVATVVGVYNVTGGVNLRDTYFDGEQAATLRHNIWPRIMDVANTKYPGSDFPEPKQEYLSTPMAAVPSVLGLAPAAAQKALEQAGFGWTMDGEVDSSQPKGTIGSQSATGQAPRGATISLKTSRGNQSGVPDVTGMQADLAEAALAAAGFRVERNEEGTSDPTKVGFVISQSPGSGENAKAGSKVTIVVGRLDGGDGGDGGNPPGNG</sequence>
<dbReference type="InterPro" id="IPR001460">
    <property type="entry name" value="PCN-bd_Tpept"/>
</dbReference>
<comment type="caution">
    <text evidence="11">The sequence shown here is derived from an EMBL/GenBank/DDBJ whole genome shotgun (WGS) entry which is preliminary data.</text>
</comment>
<dbReference type="RefSeq" id="WP_179550746.1">
    <property type="nucleotide sequence ID" value="NZ_JACCFI010000001.1"/>
</dbReference>
<dbReference type="PANTHER" id="PTHR32282">
    <property type="entry name" value="BINDING PROTEIN TRANSPEPTIDASE, PUTATIVE-RELATED"/>
    <property type="match status" value="1"/>
</dbReference>
<organism evidence="11 12">
    <name type="scientific">Agromyces hippuratus</name>
    <dbReference type="NCBI Taxonomy" id="286438"/>
    <lineage>
        <taxon>Bacteria</taxon>
        <taxon>Bacillati</taxon>
        <taxon>Actinomycetota</taxon>
        <taxon>Actinomycetes</taxon>
        <taxon>Micrococcales</taxon>
        <taxon>Microbacteriaceae</taxon>
        <taxon>Agromyces</taxon>
    </lineage>
</organism>
<dbReference type="Gene3D" id="3.30.10.20">
    <property type="match status" value="2"/>
</dbReference>
<dbReference type="PROSITE" id="PS51178">
    <property type="entry name" value="PASTA"/>
    <property type="match status" value="2"/>
</dbReference>
<dbReference type="CDD" id="cd06577">
    <property type="entry name" value="PASTA_pknB"/>
    <property type="match status" value="2"/>
</dbReference>
<dbReference type="InterPro" id="IPR005543">
    <property type="entry name" value="PASTA_dom"/>
</dbReference>
<dbReference type="GO" id="GO:0009252">
    <property type="term" value="P:peptidoglycan biosynthetic process"/>
    <property type="evidence" value="ECO:0007669"/>
    <property type="project" value="TreeGrafter"/>
</dbReference>
<dbReference type="GO" id="GO:0030288">
    <property type="term" value="C:outer membrane-bounded periplasmic space"/>
    <property type="evidence" value="ECO:0007669"/>
    <property type="project" value="TreeGrafter"/>
</dbReference>
<keyword evidence="3" id="KW-0328">Glycosyltransferase</keyword>
<evidence type="ECO:0000256" key="7">
    <source>
        <dbReference type="ARBA" id="ARBA00034000"/>
    </source>
</evidence>
<evidence type="ECO:0000256" key="5">
    <source>
        <dbReference type="ARBA" id="ARBA00022801"/>
    </source>
</evidence>
<keyword evidence="6" id="KW-0511">Multifunctional enzyme</keyword>
<dbReference type="InterPro" id="IPR001264">
    <property type="entry name" value="Glyco_trans_51"/>
</dbReference>
<dbReference type="InterPro" id="IPR050396">
    <property type="entry name" value="Glycosyltr_51/Transpeptidase"/>
</dbReference>
<evidence type="ECO:0000256" key="1">
    <source>
        <dbReference type="ARBA" id="ARBA00022645"/>
    </source>
</evidence>
<evidence type="ECO:0000256" key="3">
    <source>
        <dbReference type="ARBA" id="ARBA00022676"/>
    </source>
</evidence>
<dbReference type="SMART" id="SM00740">
    <property type="entry name" value="PASTA"/>
    <property type="match status" value="2"/>
</dbReference>
<feature type="compositionally biased region" description="Basic and acidic residues" evidence="9">
    <location>
        <begin position="474"/>
        <end position="488"/>
    </location>
</feature>